<gene>
    <name evidence="2" type="ORF">CEE69_12490</name>
</gene>
<reference evidence="2 3" key="1">
    <citation type="submission" date="2017-06" db="EMBL/GenBank/DDBJ databases">
        <title>Description of Rhodopirellula bahusiensis sp. nov.</title>
        <authorList>
            <person name="Kizina J."/>
            <person name="Harder J."/>
        </authorList>
    </citation>
    <scope>NUCLEOTIDE SEQUENCE [LARGE SCALE GENOMIC DNA]</scope>
    <source>
        <strain evidence="2 3">SWK21</strain>
    </source>
</reference>
<dbReference type="EMBL" id="NIZW01000008">
    <property type="protein sequence ID" value="PHQ35215.1"/>
    <property type="molecule type" value="Genomic_DNA"/>
</dbReference>
<evidence type="ECO:0000313" key="3">
    <source>
        <dbReference type="Proteomes" id="UP000225740"/>
    </source>
</evidence>
<dbReference type="Proteomes" id="UP000225740">
    <property type="component" value="Unassembled WGS sequence"/>
</dbReference>
<dbReference type="AlphaFoldDB" id="A0A2G1W844"/>
<proteinExistence type="predicted"/>
<dbReference type="GeneID" id="90608942"/>
<keyword evidence="3" id="KW-1185">Reference proteome</keyword>
<feature type="region of interest" description="Disordered" evidence="1">
    <location>
        <begin position="120"/>
        <end position="144"/>
    </location>
</feature>
<dbReference type="OrthoDB" id="286633at2"/>
<accession>A0A2G1W844</accession>
<evidence type="ECO:0000256" key="1">
    <source>
        <dbReference type="SAM" id="MobiDB-lite"/>
    </source>
</evidence>
<dbReference type="RefSeq" id="WP_099260982.1">
    <property type="nucleotide sequence ID" value="NZ_NIZW01000008.1"/>
</dbReference>
<protein>
    <submittedName>
        <fullName evidence="2">Uncharacterized protein</fullName>
    </submittedName>
</protein>
<sequence length="346" mass="38286">MVMAVALAESAVVPSGSIGCLARCSGQIPLTAPQITPATSVEMTPDQARQSVQWLADQLLKHVPDGFDGDDDWGKTKSLWAGVKVRREGWKLKTNRRRKEVRHGRWVRYDVTLPELTELQRPISTAESTLHPPSGRVEQSEGRAEHDLRAPANPRRFSALAWPSTLPLGASGTLAQSPLTIRSVVPSTTPSGNPGWLVDAVVRTPAKFHIRLERWNLGVQAFSISVDGTMDVNLDCQFVMGMSADYSEVPPAIQLDVNVEQANMRMDRFNVERISKLGGDAAEELGNLAEDTLIRLWLKKENTRLADRLNDAIAKHQSDLRWSMMQWLGQWHSASLPSADADSTTR</sequence>
<name>A0A2G1W844_9BACT</name>
<evidence type="ECO:0000313" key="2">
    <source>
        <dbReference type="EMBL" id="PHQ35215.1"/>
    </source>
</evidence>
<comment type="caution">
    <text evidence="2">The sequence shown here is derived from an EMBL/GenBank/DDBJ whole genome shotgun (WGS) entry which is preliminary data.</text>
</comment>
<organism evidence="2 3">
    <name type="scientific">Rhodopirellula bahusiensis</name>
    <dbReference type="NCBI Taxonomy" id="2014065"/>
    <lineage>
        <taxon>Bacteria</taxon>
        <taxon>Pseudomonadati</taxon>
        <taxon>Planctomycetota</taxon>
        <taxon>Planctomycetia</taxon>
        <taxon>Pirellulales</taxon>
        <taxon>Pirellulaceae</taxon>
        <taxon>Rhodopirellula</taxon>
    </lineage>
</organism>